<dbReference type="AlphaFoldDB" id="A0A2T3Z574"/>
<name>A0A2T3Z574_TRIA4</name>
<dbReference type="EMBL" id="KZ679263">
    <property type="protein sequence ID" value="PTB39952.1"/>
    <property type="molecule type" value="Genomic_DNA"/>
</dbReference>
<sequence length="103" mass="11248">MKSQKNGRLLATGLFVSSDLCFSHVGSDLPRGSHETAGAQKATRKQSSVAAVVFPTGWFHDTQVLGSELMLKSLRLDQAVAPWPHSSPPTKSKRVSVWLPLRH</sequence>
<reference evidence="2 3" key="1">
    <citation type="submission" date="2016-07" db="EMBL/GenBank/DDBJ databases">
        <title>Multiple horizontal gene transfer events from other fungi enriched the ability of initially mycotrophic Trichoderma (Ascomycota) to feed on dead plant biomass.</title>
        <authorList>
            <consortium name="DOE Joint Genome Institute"/>
            <person name="Aerts A."/>
            <person name="Atanasova L."/>
            <person name="Chenthamara K."/>
            <person name="Zhang J."/>
            <person name="Grujic M."/>
            <person name="Henrissat B."/>
            <person name="Kuo A."/>
            <person name="Salamov A."/>
            <person name="Lipzen A."/>
            <person name="Labutti K."/>
            <person name="Barry K."/>
            <person name="Miao Y."/>
            <person name="Rahimi M.J."/>
            <person name="Shen Q."/>
            <person name="Grigoriev I.V."/>
            <person name="Kubicek C.P."/>
            <person name="Druzhinina I.S."/>
        </authorList>
    </citation>
    <scope>NUCLEOTIDE SEQUENCE [LARGE SCALE GENOMIC DNA]</scope>
    <source>
        <strain evidence="2 3">CBS 433.97</strain>
    </source>
</reference>
<proteinExistence type="predicted"/>
<evidence type="ECO:0000256" key="1">
    <source>
        <dbReference type="SAM" id="MobiDB-lite"/>
    </source>
</evidence>
<organism evidence="2 3">
    <name type="scientific">Trichoderma asperellum (strain ATCC 204424 / CBS 433.97 / NBRC 101777)</name>
    <dbReference type="NCBI Taxonomy" id="1042311"/>
    <lineage>
        <taxon>Eukaryota</taxon>
        <taxon>Fungi</taxon>
        <taxon>Dikarya</taxon>
        <taxon>Ascomycota</taxon>
        <taxon>Pezizomycotina</taxon>
        <taxon>Sordariomycetes</taxon>
        <taxon>Hypocreomycetidae</taxon>
        <taxon>Hypocreales</taxon>
        <taxon>Hypocreaceae</taxon>
        <taxon>Trichoderma</taxon>
    </lineage>
</organism>
<gene>
    <name evidence="2" type="ORF">M441DRAFT_423834</name>
</gene>
<dbReference type="Proteomes" id="UP000240493">
    <property type="component" value="Unassembled WGS sequence"/>
</dbReference>
<feature type="region of interest" description="Disordered" evidence="1">
    <location>
        <begin position="81"/>
        <end position="103"/>
    </location>
</feature>
<evidence type="ECO:0000313" key="2">
    <source>
        <dbReference type="EMBL" id="PTB39952.1"/>
    </source>
</evidence>
<evidence type="ECO:0000313" key="3">
    <source>
        <dbReference type="Proteomes" id="UP000240493"/>
    </source>
</evidence>
<protein>
    <submittedName>
        <fullName evidence="2">Uncharacterized protein</fullName>
    </submittedName>
</protein>
<keyword evidence="3" id="KW-1185">Reference proteome</keyword>
<accession>A0A2T3Z574</accession>